<evidence type="ECO:0000313" key="1">
    <source>
        <dbReference type="EMBL" id="WQJ53795.1"/>
    </source>
</evidence>
<protein>
    <submittedName>
        <fullName evidence="1">Uncharacterized protein</fullName>
    </submittedName>
</protein>
<accession>A0ABZ0Z3K3</accession>
<sequence length="62" mass="7176">MNTDNIPYHIFWNNKVKGCVFKNISESTDNFDDCTYIGTSNPPEITSDDIINKHWQKIIKNG</sequence>
<name>A0ABZ0Z3K3_9CAUD</name>
<dbReference type="EMBL" id="OR769223">
    <property type="protein sequence ID" value="WQJ53795.1"/>
    <property type="molecule type" value="Genomic_DNA"/>
</dbReference>
<evidence type="ECO:0000313" key="2">
    <source>
        <dbReference type="Proteomes" id="UP001358193"/>
    </source>
</evidence>
<proteinExistence type="predicted"/>
<reference evidence="1 2" key="1">
    <citation type="submission" date="2023-11" db="EMBL/GenBank/DDBJ databases">
        <authorList>
            <person name="Cook R."/>
            <person name="Crisci M."/>
            <person name="Pye H."/>
            <person name="Adriaenssens E."/>
            <person name="Santini J."/>
        </authorList>
    </citation>
    <scope>NUCLEOTIDE SEQUENCE [LARGE SCALE GENOMIC DNA]</scope>
    <source>
        <strain evidence="1">Lak_Megaphage_Sonny</strain>
    </source>
</reference>
<keyword evidence="2" id="KW-1185">Reference proteome</keyword>
<dbReference type="Proteomes" id="UP001358193">
    <property type="component" value="Segment"/>
</dbReference>
<organism evidence="1 2">
    <name type="scientific">phage Lak_Megaphage_Sonny</name>
    <dbReference type="NCBI Taxonomy" id="3109229"/>
    <lineage>
        <taxon>Viruses</taxon>
        <taxon>Duplodnaviria</taxon>
        <taxon>Heunggongvirae</taxon>
        <taxon>Uroviricota</taxon>
        <taxon>Caudoviricetes</taxon>
        <taxon>Caudoviricetes code 15 clade</taxon>
    </lineage>
</organism>